<dbReference type="GO" id="GO:0015297">
    <property type="term" value="F:antiporter activity"/>
    <property type="evidence" value="ECO:0007669"/>
    <property type="project" value="UniProtKB-KW"/>
</dbReference>
<keyword evidence="8 13" id="KW-0812">Transmembrane</keyword>
<evidence type="ECO:0000256" key="6">
    <source>
        <dbReference type="ARBA" id="ARBA00022449"/>
    </source>
</evidence>
<feature type="transmembrane region" description="Helical" evidence="13">
    <location>
        <begin position="12"/>
        <end position="32"/>
    </location>
</feature>
<feature type="transmembrane region" description="Helical" evidence="13">
    <location>
        <begin position="316"/>
        <end position="341"/>
    </location>
</feature>
<organism evidence="14 15">
    <name type="scientific">Petrocella atlantisensis</name>
    <dbReference type="NCBI Taxonomy" id="2173034"/>
    <lineage>
        <taxon>Bacteria</taxon>
        <taxon>Bacillati</taxon>
        <taxon>Bacillota</taxon>
        <taxon>Clostridia</taxon>
        <taxon>Lachnospirales</taxon>
        <taxon>Vallitaleaceae</taxon>
        <taxon>Petrocella</taxon>
    </lineage>
</organism>
<proteinExistence type="inferred from homology"/>
<keyword evidence="10" id="KW-0406">Ion transport</keyword>
<dbReference type="Pfam" id="PF01554">
    <property type="entry name" value="MatE"/>
    <property type="match status" value="2"/>
</dbReference>
<dbReference type="NCBIfam" id="TIGR00797">
    <property type="entry name" value="matE"/>
    <property type="match status" value="1"/>
</dbReference>
<evidence type="ECO:0000256" key="1">
    <source>
        <dbReference type="ARBA" id="ARBA00003408"/>
    </source>
</evidence>
<evidence type="ECO:0000256" key="13">
    <source>
        <dbReference type="SAM" id="Phobius"/>
    </source>
</evidence>
<feature type="transmembrane region" description="Helical" evidence="13">
    <location>
        <begin position="200"/>
        <end position="222"/>
    </location>
</feature>
<keyword evidence="7" id="KW-1003">Cell membrane</keyword>
<sequence length="463" mass="50589">MEKNKMGIVPIPKLIISMSLPAIFAMMVQAMYNVVDSIFVSRISDTNNDALTAISLAFPLQLIVIAVFVGLGVGMNSNISRKLGEKDHKTAVLIAEHGVVVGVFVYSIVAILGTLFARDFFVLFTDNTMVIDYATSYTKIIMMFAFGRILGQVGMSVLQGTGEMIKPMIAMLIGAVLNIILDPILIFGLFGVPAMGIEGAAIATVVAQIISMIFVWSILLFGNNIIKPDPRNFKLKLSIVKQILVVGIPVSIMQGLGSIMLTGFNLILSKYGDLAIDVMGSYFRLQSLVFMPIFGLSTGTMPIIGYNFGAKNKERLLAAIKFSTMVAVSFMIFCLLIFQIFPTSLLGLYNANARMLELGVPAFRTISLMFPLLGVSVILSTAFQGLGKAHYSLYISMIRQLVILLPAAYILGEFGGLRAVWFAFLIAEIFGVTMVLLLFGKTYAKSVKDWPVIMENEKVRIQS</sequence>
<feature type="transmembrane region" description="Helical" evidence="13">
    <location>
        <begin position="288"/>
        <end position="309"/>
    </location>
</feature>
<comment type="subcellular location">
    <subcellularLocation>
        <location evidence="2">Cell membrane</location>
        <topology evidence="2">Multi-pass membrane protein</topology>
    </subcellularLocation>
</comment>
<feature type="transmembrane region" description="Helical" evidence="13">
    <location>
        <begin position="170"/>
        <end position="194"/>
    </location>
</feature>
<feature type="transmembrane region" description="Helical" evidence="13">
    <location>
        <begin position="361"/>
        <end position="379"/>
    </location>
</feature>
<evidence type="ECO:0000256" key="7">
    <source>
        <dbReference type="ARBA" id="ARBA00022475"/>
    </source>
</evidence>
<evidence type="ECO:0000256" key="4">
    <source>
        <dbReference type="ARBA" id="ARBA00020268"/>
    </source>
</evidence>
<comment type="function">
    <text evidence="1">Multidrug efflux pump.</text>
</comment>
<evidence type="ECO:0000256" key="10">
    <source>
        <dbReference type="ARBA" id="ARBA00023065"/>
    </source>
</evidence>
<gene>
    <name evidence="14" type="ORF">PATL70BA_0890</name>
</gene>
<dbReference type="PANTHER" id="PTHR43298:SF2">
    <property type="entry name" value="FMN_FAD EXPORTER YEEO-RELATED"/>
    <property type="match status" value="1"/>
</dbReference>
<dbReference type="PIRSF" id="PIRSF006603">
    <property type="entry name" value="DinF"/>
    <property type="match status" value="1"/>
</dbReference>
<keyword evidence="15" id="KW-1185">Reference proteome</keyword>
<dbReference type="RefSeq" id="WP_125136208.1">
    <property type="nucleotide sequence ID" value="NZ_LR130778.1"/>
</dbReference>
<feature type="transmembrane region" description="Helical" evidence="13">
    <location>
        <begin position="418"/>
        <end position="439"/>
    </location>
</feature>
<dbReference type="KEGG" id="cbar:PATL70BA_0890"/>
<evidence type="ECO:0000313" key="15">
    <source>
        <dbReference type="Proteomes" id="UP000279029"/>
    </source>
</evidence>
<dbReference type="GO" id="GO:0006811">
    <property type="term" value="P:monoatomic ion transport"/>
    <property type="evidence" value="ECO:0007669"/>
    <property type="project" value="UniProtKB-KW"/>
</dbReference>
<dbReference type="InterPro" id="IPR048279">
    <property type="entry name" value="MdtK-like"/>
</dbReference>
<dbReference type="PANTHER" id="PTHR43298">
    <property type="entry name" value="MULTIDRUG RESISTANCE PROTEIN NORM-RELATED"/>
    <property type="match status" value="1"/>
</dbReference>
<feature type="transmembrane region" description="Helical" evidence="13">
    <location>
        <begin position="243"/>
        <end position="268"/>
    </location>
</feature>
<dbReference type="InterPro" id="IPR050222">
    <property type="entry name" value="MATE_MdtK"/>
</dbReference>
<dbReference type="Proteomes" id="UP000279029">
    <property type="component" value="Chromosome"/>
</dbReference>
<accession>A0A3P7NV54</accession>
<dbReference type="InterPro" id="IPR002528">
    <property type="entry name" value="MATE_fam"/>
</dbReference>
<dbReference type="GO" id="GO:0005886">
    <property type="term" value="C:plasma membrane"/>
    <property type="evidence" value="ECO:0007669"/>
    <property type="project" value="UniProtKB-SubCell"/>
</dbReference>
<evidence type="ECO:0000313" key="14">
    <source>
        <dbReference type="EMBL" id="VDN46765.1"/>
    </source>
</evidence>
<dbReference type="OrthoDB" id="9811110at2"/>
<evidence type="ECO:0000256" key="9">
    <source>
        <dbReference type="ARBA" id="ARBA00022989"/>
    </source>
</evidence>
<evidence type="ECO:0000256" key="11">
    <source>
        <dbReference type="ARBA" id="ARBA00023136"/>
    </source>
</evidence>
<feature type="transmembrane region" description="Helical" evidence="13">
    <location>
        <begin position="391"/>
        <end position="412"/>
    </location>
</feature>
<evidence type="ECO:0000256" key="8">
    <source>
        <dbReference type="ARBA" id="ARBA00022692"/>
    </source>
</evidence>
<feature type="transmembrane region" description="Helical" evidence="13">
    <location>
        <begin position="137"/>
        <end position="158"/>
    </location>
</feature>
<feature type="transmembrane region" description="Helical" evidence="13">
    <location>
        <begin position="94"/>
        <end position="117"/>
    </location>
</feature>
<keyword evidence="9 13" id="KW-1133">Transmembrane helix</keyword>
<reference evidence="14 15" key="1">
    <citation type="submission" date="2018-09" db="EMBL/GenBank/DDBJ databases">
        <authorList>
            <person name="Postec A."/>
        </authorList>
    </citation>
    <scope>NUCLEOTIDE SEQUENCE [LARGE SCALE GENOMIC DNA]</scope>
    <source>
        <strain evidence="14">70B-A</strain>
    </source>
</reference>
<evidence type="ECO:0000256" key="2">
    <source>
        <dbReference type="ARBA" id="ARBA00004651"/>
    </source>
</evidence>
<name>A0A3P7NV54_9FIRM</name>
<dbReference type="AlphaFoldDB" id="A0A3P7NV54"/>
<protein>
    <recommendedName>
        <fullName evidence="4">Probable multidrug resistance protein NorM</fullName>
    </recommendedName>
    <alternativeName>
        <fullName evidence="12">Multidrug-efflux transporter</fullName>
    </alternativeName>
</protein>
<dbReference type="GO" id="GO:0042910">
    <property type="term" value="F:xenobiotic transmembrane transporter activity"/>
    <property type="evidence" value="ECO:0007669"/>
    <property type="project" value="InterPro"/>
</dbReference>
<evidence type="ECO:0000256" key="5">
    <source>
        <dbReference type="ARBA" id="ARBA00022448"/>
    </source>
</evidence>
<evidence type="ECO:0000256" key="12">
    <source>
        <dbReference type="ARBA" id="ARBA00031636"/>
    </source>
</evidence>
<evidence type="ECO:0000256" key="3">
    <source>
        <dbReference type="ARBA" id="ARBA00010199"/>
    </source>
</evidence>
<comment type="similarity">
    <text evidence="3">Belongs to the multi antimicrobial extrusion (MATE) (TC 2.A.66.1) family.</text>
</comment>
<dbReference type="EMBL" id="LR130778">
    <property type="protein sequence ID" value="VDN46765.1"/>
    <property type="molecule type" value="Genomic_DNA"/>
</dbReference>
<keyword evidence="11 13" id="KW-0472">Membrane</keyword>
<feature type="transmembrane region" description="Helical" evidence="13">
    <location>
        <begin position="52"/>
        <end position="73"/>
    </location>
</feature>
<keyword evidence="6" id="KW-0050">Antiport</keyword>
<keyword evidence="5" id="KW-0813">Transport</keyword>